<dbReference type="InterPro" id="IPR013830">
    <property type="entry name" value="SGNH_hydro"/>
</dbReference>
<feature type="signal peptide" evidence="1">
    <location>
        <begin position="1"/>
        <end position="29"/>
    </location>
</feature>
<evidence type="ECO:0000313" key="4">
    <source>
        <dbReference type="Proteomes" id="UP001220324"/>
    </source>
</evidence>
<dbReference type="InterPro" id="IPR051532">
    <property type="entry name" value="Ester_Hydrolysis_Enzymes"/>
</dbReference>
<gene>
    <name evidence="3" type="ORF">N7494_012788</name>
</gene>
<dbReference type="Pfam" id="PF13472">
    <property type="entry name" value="Lipase_GDSL_2"/>
    <property type="match status" value="1"/>
</dbReference>
<comment type="caution">
    <text evidence="3">The sequence shown here is derived from an EMBL/GenBank/DDBJ whole genome shotgun (WGS) entry which is preliminary data.</text>
</comment>
<name>A0AAD6CM88_9EURO</name>
<protein>
    <recommendedName>
        <fullName evidence="2">SGNH hydrolase-type esterase domain-containing protein</fullName>
    </recommendedName>
</protein>
<reference evidence="3 4" key="1">
    <citation type="journal article" date="2023" name="IMA Fungus">
        <title>Comparative genomic study of the Penicillium genus elucidates a diverse pangenome and 15 lateral gene transfer events.</title>
        <authorList>
            <person name="Petersen C."/>
            <person name="Sorensen T."/>
            <person name="Nielsen M.R."/>
            <person name="Sondergaard T.E."/>
            <person name="Sorensen J.L."/>
            <person name="Fitzpatrick D.A."/>
            <person name="Frisvad J.C."/>
            <person name="Nielsen K.L."/>
        </authorList>
    </citation>
    <scope>NUCLEOTIDE SEQUENCE [LARGE SCALE GENOMIC DNA]</scope>
    <source>
        <strain evidence="3 4">IBT 35679</strain>
    </source>
</reference>
<dbReference type="InterPro" id="IPR036514">
    <property type="entry name" value="SGNH_hydro_sf"/>
</dbReference>
<accession>A0AAD6CM88</accession>
<keyword evidence="4" id="KW-1185">Reference proteome</keyword>
<dbReference type="PANTHER" id="PTHR30383">
    <property type="entry name" value="THIOESTERASE 1/PROTEASE 1/LYSOPHOSPHOLIPASE L1"/>
    <property type="match status" value="1"/>
</dbReference>
<proteinExistence type="predicted"/>
<dbReference type="CDD" id="cd01833">
    <property type="entry name" value="XynB_like"/>
    <property type="match status" value="1"/>
</dbReference>
<feature type="chain" id="PRO_5042209937" description="SGNH hydrolase-type esterase domain-containing protein" evidence="1">
    <location>
        <begin position="30"/>
        <end position="318"/>
    </location>
</feature>
<evidence type="ECO:0000256" key="1">
    <source>
        <dbReference type="SAM" id="SignalP"/>
    </source>
</evidence>
<keyword evidence="1" id="KW-0732">Signal</keyword>
<evidence type="ECO:0000313" key="3">
    <source>
        <dbReference type="EMBL" id="KAJ5526138.1"/>
    </source>
</evidence>
<dbReference type="GO" id="GO:0004622">
    <property type="term" value="F:phosphatidylcholine lysophospholipase activity"/>
    <property type="evidence" value="ECO:0007669"/>
    <property type="project" value="TreeGrafter"/>
</dbReference>
<evidence type="ECO:0000259" key="2">
    <source>
        <dbReference type="Pfam" id="PF13472"/>
    </source>
</evidence>
<feature type="domain" description="SGNH hydrolase-type esterase" evidence="2">
    <location>
        <begin position="64"/>
        <end position="238"/>
    </location>
</feature>
<dbReference type="PANTHER" id="PTHR30383:SF31">
    <property type="entry name" value="SGNH HYDROLASE-TYPE ESTERASE DOMAIN-CONTAINING PROTEIN-RELATED"/>
    <property type="match status" value="1"/>
</dbReference>
<dbReference type="AlphaFoldDB" id="A0AAD6CM88"/>
<dbReference type="Proteomes" id="UP001220324">
    <property type="component" value="Unassembled WGS sequence"/>
</dbReference>
<sequence>MRPPTPINSMVRAWLLCVALLSTSVLTLSRPDLKPSPAIAADRNDITTLRSRAENPSLLRIMPLGASITNGYRSTGHNGYRNYIRQQLRYKGWDVEMVGSLRNGTMIDNFNEGHFGFRVDQLSKEAVKSTPQQPNVILINAGTDDALQNHKVGTTGVRMNSLLDLLFEKVPHTTIILSTLLPNKDKPELVGWISDQYRALAAKRRKSGDRVVLADMSSFIPLDELADATHPTDAGYKRMASVWWAAIEDAFQEDMIQHYNYTITAKLEKSLDNSTSNPNLPSYTAPAQPTNTNNAFSHSPQAVLPTVIVQLLGVLAFL</sequence>
<dbReference type="Gene3D" id="3.40.50.1110">
    <property type="entry name" value="SGNH hydrolase"/>
    <property type="match status" value="1"/>
</dbReference>
<dbReference type="SUPFAM" id="SSF52266">
    <property type="entry name" value="SGNH hydrolase"/>
    <property type="match status" value="1"/>
</dbReference>
<organism evidence="3 4">
    <name type="scientific">Penicillium frequentans</name>
    <dbReference type="NCBI Taxonomy" id="3151616"/>
    <lineage>
        <taxon>Eukaryota</taxon>
        <taxon>Fungi</taxon>
        <taxon>Dikarya</taxon>
        <taxon>Ascomycota</taxon>
        <taxon>Pezizomycotina</taxon>
        <taxon>Eurotiomycetes</taxon>
        <taxon>Eurotiomycetidae</taxon>
        <taxon>Eurotiales</taxon>
        <taxon>Aspergillaceae</taxon>
        <taxon>Penicillium</taxon>
    </lineage>
</organism>
<dbReference type="EMBL" id="JAQIZZ010000008">
    <property type="protein sequence ID" value="KAJ5526138.1"/>
    <property type="molecule type" value="Genomic_DNA"/>
</dbReference>